<dbReference type="InterPro" id="IPR036291">
    <property type="entry name" value="NAD(P)-bd_dom_sf"/>
</dbReference>
<name>A0A6J6X8Z1_9ZZZZ</name>
<dbReference type="Pfam" id="PF13561">
    <property type="entry name" value="adh_short_C2"/>
    <property type="match status" value="1"/>
</dbReference>
<evidence type="ECO:0000313" key="2">
    <source>
        <dbReference type="EMBL" id="CAB4791738.1"/>
    </source>
</evidence>
<dbReference type="PRINTS" id="PR00080">
    <property type="entry name" value="SDRFAMILY"/>
</dbReference>
<sequence>MTAIVAVMEISLEGKVALVTGASRGIGKAIAKSYVEAGAKVMLMSRKEDALRAAADEIGGDTAIFAGNAGDIETAQACVAATIKKFGKIDIFVNNAATNPYAGPTLGIDPARYDKTFQVNLRGPLFWCQAVWEAWMIDHPGVIINIASVGGLRAEGNLGVYNLTKAALIHLTKQLAGELGLTRVVGIAPGLVQTDFAQMLVDNYGDALAKRLPTKRLGVPQDIANLATFLASDLASWMTGETYLIDGGAGVSSGGM</sequence>
<dbReference type="FunFam" id="3.40.50.720:FF:000084">
    <property type="entry name" value="Short-chain dehydrogenase reductase"/>
    <property type="match status" value="1"/>
</dbReference>
<dbReference type="AlphaFoldDB" id="A0A6J6X8Z1"/>
<dbReference type="CDD" id="cd05233">
    <property type="entry name" value="SDR_c"/>
    <property type="match status" value="1"/>
</dbReference>
<protein>
    <submittedName>
        <fullName evidence="2">Unannotated protein</fullName>
    </submittedName>
</protein>
<dbReference type="PRINTS" id="PR00081">
    <property type="entry name" value="GDHRDH"/>
</dbReference>
<reference evidence="2" key="1">
    <citation type="submission" date="2020-05" db="EMBL/GenBank/DDBJ databases">
        <authorList>
            <person name="Chiriac C."/>
            <person name="Salcher M."/>
            <person name="Ghai R."/>
            <person name="Kavagutti S V."/>
        </authorList>
    </citation>
    <scope>NUCLEOTIDE SEQUENCE</scope>
</reference>
<dbReference type="InterPro" id="IPR002347">
    <property type="entry name" value="SDR_fam"/>
</dbReference>
<evidence type="ECO:0000256" key="1">
    <source>
        <dbReference type="ARBA" id="ARBA00006484"/>
    </source>
</evidence>
<dbReference type="NCBIfam" id="NF005559">
    <property type="entry name" value="PRK07231.1"/>
    <property type="match status" value="1"/>
</dbReference>
<gene>
    <name evidence="2" type="ORF">UFOPK2975_00692</name>
</gene>
<organism evidence="2">
    <name type="scientific">freshwater metagenome</name>
    <dbReference type="NCBI Taxonomy" id="449393"/>
    <lineage>
        <taxon>unclassified sequences</taxon>
        <taxon>metagenomes</taxon>
        <taxon>ecological metagenomes</taxon>
    </lineage>
</organism>
<dbReference type="PANTHER" id="PTHR43943">
    <property type="entry name" value="DEHYDROGENASE/REDUCTASE (SDR FAMILY) MEMBER 4"/>
    <property type="match status" value="1"/>
</dbReference>
<dbReference type="EMBL" id="CAFAAG010000042">
    <property type="protein sequence ID" value="CAB4791738.1"/>
    <property type="molecule type" value="Genomic_DNA"/>
</dbReference>
<comment type="similarity">
    <text evidence="1">Belongs to the short-chain dehydrogenases/reductases (SDR) family.</text>
</comment>
<dbReference type="SUPFAM" id="SSF51735">
    <property type="entry name" value="NAD(P)-binding Rossmann-fold domains"/>
    <property type="match status" value="1"/>
</dbReference>
<dbReference type="PANTHER" id="PTHR43943:SF2">
    <property type="entry name" value="DEHYDROGENASE_REDUCTASE 4"/>
    <property type="match status" value="1"/>
</dbReference>
<proteinExistence type="inferred from homology"/>
<accession>A0A6J6X8Z1</accession>
<dbReference type="Gene3D" id="3.40.50.720">
    <property type="entry name" value="NAD(P)-binding Rossmann-like Domain"/>
    <property type="match status" value="1"/>
</dbReference>